<gene>
    <name evidence="4" type="ORF">C7M84_009811</name>
</gene>
<dbReference type="SMART" id="SM00241">
    <property type="entry name" value="ZP"/>
    <property type="match status" value="1"/>
</dbReference>
<dbReference type="PANTHER" id="PTHR47327:SF1">
    <property type="entry name" value="RE15579P"/>
    <property type="match status" value="1"/>
</dbReference>
<organism evidence="4 5">
    <name type="scientific">Penaeus vannamei</name>
    <name type="common">Whiteleg shrimp</name>
    <name type="synonym">Litopenaeus vannamei</name>
    <dbReference type="NCBI Taxonomy" id="6689"/>
    <lineage>
        <taxon>Eukaryota</taxon>
        <taxon>Metazoa</taxon>
        <taxon>Ecdysozoa</taxon>
        <taxon>Arthropoda</taxon>
        <taxon>Crustacea</taxon>
        <taxon>Multicrustacea</taxon>
        <taxon>Malacostraca</taxon>
        <taxon>Eumalacostraca</taxon>
        <taxon>Eucarida</taxon>
        <taxon>Decapoda</taxon>
        <taxon>Dendrobranchiata</taxon>
        <taxon>Penaeoidea</taxon>
        <taxon>Penaeidae</taxon>
        <taxon>Penaeus</taxon>
    </lineage>
</organism>
<dbReference type="CDD" id="cd01099">
    <property type="entry name" value="PAN_AP_HGF"/>
    <property type="match status" value="2"/>
</dbReference>
<dbReference type="SUPFAM" id="SSF57414">
    <property type="entry name" value="Hairpin loop containing domain-like"/>
    <property type="match status" value="2"/>
</dbReference>
<dbReference type="PROSITE" id="PS50948">
    <property type="entry name" value="PAN"/>
    <property type="match status" value="3"/>
</dbReference>
<proteinExistence type="predicted"/>
<evidence type="ECO:0000313" key="5">
    <source>
        <dbReference type="Proteomes" id="UP000283509"/>
    </source>
</evidence>
<dbReference type="InterPro" id="IPR003609">
    <property type="entry name" value="Pan_app"/>
</dbReference>
<dbReference type="InterPro" id="IPR001507">
    <property type="entry name" value="ZP_dom"/>
</dbReference>
<protein>
    <recommendedName>
        <fullName evidence="6">ZP domain-containing protein</fullName>
    </recommendedName>
</protein>
<dbReference type="Pfam" id="PF25057">
    <property type="entry name" value="CUT_N"/>
    <property type="match status" value="1"/>
</dbReference>
<dbReference type="Pfam" id="PF00024">
    <property type="entry name" value="PAN_1"/>
    <property type="match status" value="3"/>
</dbReference>
<evidence type="ECO:0008006" key="6">
    <source>
        <dbReference type="Google" id="ProtNLM"/>
    </source>
</evidence>
<dbReference type="OrthoDB" id="6430118at2759"/>
<dbReference type="GO" id="GO:0009653">
    <property type="term" value="P:anatomical structure morphogenesis"/>
    <property type="evidence" value="ECO:0007669"/>
    <property type="project" value="TreeGrafter"/>
</dbReference>
<feature type="region of interest" description="Disordered" evidence="1">
    <location>
        <begin position="79"/>
        <end position="164"/>
    </location>
</feature>
<dbReference type="Proteomes" id="UP000283509">
    <property type="component" value="Unassembled WGS sequence"/>
</dbReference>
<feature type="domain" description="ZP" evidence="3">
    <location>
        <begin position="439"/>
        <end position="673"/>
    </location>
</feature>
<evidence type="ECO:0000259" key="2">
    <source>
        <dbReference type="PROSITE" id="PS50948"/>
    </source>
</evidence>
<feature type="compositionally biased region" description="Polar residues" evidence="1">
    <location>
        <begin position="108"/>
        <end position="118"/>
    </location>
</feature>
<comment type="caution">
    <text evidence="4">The sequence shown here is derived from an EMBL/GenBank/DDBJ whole genome shotgun (WGS) entry which is preliminary data.</text>
</comment>
<dbReference type="EMBL" id="QCYY01002239">
    <property type="protein sequence ID" value="ROT71840.1"/>
    <property type="molecule type" value="Genomic_DNA"/>
</dbReference>
<accession>A0A3R7M4Q0</accession>
<feature type="domain" description="Apple" evidence="2">
    <location>
        <begin position="349"/>
        <end position="422"/>
    </location>
</feature>
<feature type="compositionally biased region" description="Basic residues" evidence="1">
    <location>
        <begin position="119"/>
        <end position="150"/>
    </location>
</feature>
<dbReference type="AlphaFoldDB" id="A0A3R7M4Q0"/>
<dbReference type="Gene3D" id="3.50.4.10">
    <property type="entry name" value="Hepatocyte Growth Factor"/>
    <property type="match status" value="2"/>
</dbReference>
<sequence length="711" mass="79295">MTVSTYGIFSVSRRRCRSFPVSPPRRNRFLSKRNFHTEKSLRPPSSFFDCLTTADARDTANAAATADCSTHNTTGIKNLTTAQLHTTNHTTTTRTNPNQTHHHTNAPQQTQPHNATHNTNHKSHKRALTQKRTHTTNAPTHHKPHHHPPLRHTTLTEAKPQSAIRQCSGTETFEKVTRTTVRGITGIPLFSNAGNTVTSDCLSRCRQSRSCSGFLLNYDRESCFRLDRVAYSSGAALQPTLEPINFFEKICITASPCGKDWMLERVVGFEIEGYDDIVLNNVPDRLKCAELCIREKGLQCRSAEYHTRDNVCRLSRQDRRTQPLSFRPASPHVMYIENQCAPATQQQQCEFEEFPAQDLGHGDKQIAVRSKEECLQACESEAAFNCRSFAWYERAGVCRLSGDDLVSAGLRRLGTCRAPRGCRGRPVHPPPPLSTVELGCTVDAMTVHLNTPEPFRGRLFSRDFPGSCQSRDVGRTDTTLTIKFNDPECGVVNEGDGVYSNVVVVQHHPVIQRRGDKAIKLMCLFETTNKTVIFLAYRAGVATAIVNATAPSPRIRLRIVDRLGRDINGARLGEELFLRLELDDDSVYGILARNLVAKSGDNANSIILLDERGCPDDPAIFPSLQPLPGSKSLQGKFEAFKFSEDQVVRFQVNVQFCLEECKPAQCGNILSYGRRRRSKEIIVDSETVKPLRAGLLPEETGEIVVSDVPCV</sequence>
<keyword evidence="5" id="KW-1185">Reference proteome</keyword>
<reference evidence="4 5" key="2">
    <citation type="submission" date="2019-01" db="EMBL/GenBank/DDBJ databases">
        <title>The decoding of complex shrimp genome reveals the adaptation for benthos swimmer, frequently molting mechanism and breeding impact on genome.</title>
        <authorList>
            <person name="Sun Y."/>
            <person name="Gao Y."/>
            <person name="Yu Y."/>
        </authorList>
    </citation>
    <scope>NUCLEOTIDE SEQUENCE [LARGE SCALE GENOMIC DNA]</scope>
    <source>
        <tissue evidence="4">Muscle</tissue>
    </source>
</reference>
<dbReference type="InterPro" id="IPR056953">
    <property type="entry name" value="CUT_N"/>
</dbReference>
<feature type="compositionally biased region" description="Low complexity" evidence="1">
    <location>
        <begin position="79"/>
        <end position="99"/>
    </location>
</feature>
<dbReference type="InterPro" id="IPR052774">
    <property type="entry name" value="Celegans_DevNeuronal_Protein"/>
</dbReference>
<dbReference type="PROSITE" id="PS51034">
    <property type="entry name" value="ZP_2"/>
    <property type="match status" value="1"/>
</dbReference>
<dbReference type="PANTHER" id="PTHR47327">
    <property type="entry name" value="FI18240P1-RELATED"/>
    <property type="match status" value="1"/>
</dbReference>
<feature type="domain" description="Apple" evidence="2">
    <location>
        <begin position="257"/>
        <end position="340"/>
    </location>
</feature>
<feature type="domain" description="Apple" evidence="2">
    <location>
        <begin position="167"/>
        <end position="251"/>
    </location>
</feature>
<evidence type="ECO:0000259" key="3">
    <source>
        <dbReference type="PROSITE" id="PS51034"/>
    </source>
</evidence>
<dbReference type="STRING" id="6689.A0A3R7M4Q0"/>
<reference evidence="4 5" key="1">
    <citation type="submission" date="2018-04" db="EMBL/GenBank/DDBJ databases">
        <authorList>
            <person name="Zhang X."/>
            <person name="Yuan J."/>
            <person name="Li F."/>
            <person name="Xiang J."/>
        </authorList>
    </citation>
    <scope>NUCLEOTIDE SEQUENCE [LARGE SCALE GENOMIC DNA]</scope>
    <source>
        <tissue evidence="4">Muscle</tissue>
    </source>
</reference>
<evidence type="ECO:0000313" key="4">
    <source>
        <dbReference type="EMBL" id="ROT71840.1"/>
    </source>
</evidence>
<name>A0A3R7M4Q0_PENVA</name>
<evidence type="ECO:0000256" key="1">
    <source>
        <dbReference type="SAM" id="MobiDB-lite"/>
    </source>
</evidence>
<dbReference type="SMART" id="SM00473">
    <property type="entry name" value="PAN_AP"/>
    <property type="match status" value="3"/>
</dbReference>